<reference evidence="4 5" key="1">
    <citation type="submission" date="2023-11" db="EMBL/GenBank/DDBJ databases">
        <title>Halocaridina rubra genome assembly.</title>
        <authorList>
            <person name="Smith C."/>
        </authorList>
    </citation>
    <scope>NUCLEOTIDE SEQUENCE [LARGE SCALE GENOMIC DNA]</scope>
    <source>
        <strain evidence="4">EP-1</strain>
        <tissue evidence="4">Whole</tissue>
    </source>
</reference>
<feature type="transmembrane region" description="Helical" evidence="2">
    <location>
        <begin position="493"/>
        <end position="515"/>
    </location>
</feature>
<dbReference type="InterPro" id="IPR012429">
    <property type="entry name" value="HGSNAT_cat"/>
</dbReference>
<evidence type="ECO:0000256" key="1">
    <source>
        <dbReference type="SAM" id="MobiDB-lite"/>
    </source>
</evidence>
<feature type="transmembrane region" description="Helical" evidence="2">
    <location>
        <begin position="306"/>
        <end position="325"/>
    </location>
</feature>
<dbReference type="PANTHER" id="PTHR31061">
    <property type="entry name" value="LD22376P"/>
    <property type="match status" value="1"/>
</dbReference>
<feature type="domain" description="Heparan-alpha-glucosaminide N-acetyltransferase catalytic" evidence="3">
    <location>
        <begin position="196"/>
        <end position="316"/>
    </location>
</feature>
<feature type="compositionally biased region" description="Polar residues" evidence="1">
    <location>
        <begin position="174"/>
        <end position="189"/>
    </location>
</feature>
<feature type="transmembrane region" description="Helical" evidence="2">
    <location>
        <begin position="564"/>
        <end position="583"/>
    </location>
</feature>
<evidence type="ECO:0000259" key="3">
    <source>
        <dbReference type="Pfam" id="PF07786"/>
    </source>
</evidence>
<dbReference type="AlphaFoldDB" id="A0AAN8XIA7"/>
<protein>
    <recommendedName>
        <fullName evidence="3">Heparan-alpha-glucosaminide N-acetyltransferase catalytic domain-containing protein</fullName>
    </recommendedName>
</protein>
<feature type="region of interest" description="Disordered" evidence="1">
    <location>
        <begin position="174"/>
        <end position="193"/>
    </location>
</feature>
<dbReference type="Proteomes" id="UP001381693">
    <property type="component" value="Unassembled WGS sequence"/>
</dbReference>
<dbReference type="PANTHER" id="PTHR31061:SF24">
    <property type="entry name" value="LD22376P"/>
    <property type="match status" value="1"/>
</dbReference>
<evidence type="ECO:0000313" key="5">
    <source>
        <dbReference type="Proteomes" id="UP001381693"/>
    </source>
</evidence>
<dbReference type="Pfam" id="PF07786">
    <property type="entry name" value="HGSNAT_cat"/>
    <property type="match status" value="1"/>
</dbReference>
<accession>A0AAN8XIA7</accession>
<name>A0AAN8XIA7_HALRR</name>
<evidence type="ECO:0000313" key="4">
    <source>
        <dbReference type="EMBL" id="KAK7083927.1"/>
    </source>
</evidence>
<feature type="transmembrane region" description="Helical" evidence="2">
    <location>
        <begin position="278"/>
        <end position="294"/>
    </location>
</feature>
<feature type="transmembrane region" description="Helical" evidence="2">
    <location>
        <begin position="428"/>
        <end position="450"/>
    </location>
</feature>
<keyword evidence="2" id="KW-0812">Transmembrane</keyword>
<organism evidence="4 5">
    <name type="scientific">Halocaridina rubra</name>
    <name type="common">Hawaiian red shrimp</name>
    <dbReference type="NCBI Taxonomy" id="373956"/>
    <lineage>
        <taxon>Eukaryota</taxon>
        <taxon>Metazoa</taxon>
        <taxon>Ecdysozoa</taxon>
        <taxon>Arthropoda</taxon>
        <taxon>Crustacea</taxon>
        <taxon>Multicrustacea</taxon>
        <taxon>Malacostraca</taxon>
        <taxon>Eumalacostraca</taxon>
        <taxon>Eucarida</taxon>
        <taxon>Decapoda</taxon>
        <taxon>Pleocyemata</taxon>
        <taxon>Caridea</taxon>
        <taxon>Atyoidea</taxon>
        <taxon>Atyidae</taxon>
        <taxon>Halocaridina</taxon>
    </lineage>
</organism>
<feature type="transmembrane region" description="Helical" evidence="2">
    <location>
        <begin position="131"/>
        <end position="155"/>
    </location>
</feature>
<feature type="transmembrane region" description="Helical" evidence="2">
    <location>
        <begin position="203"/>
        <end position="223"/>
    </location>
</feature>
<keyword evidence="2" id="KW-0472">Membrane</keyword>
<proteinExistence type="predicted"/>
<feature type="transmembrane region" description="Helical" evidence="2">
    <location>
        <begin position="238"/>
        <end position="258"/>
    </location>
</feature>
<feature type="transmembrane region" description="Helical" evidence="2">
    <location>
        <begin position="346"/>
        <end position="365"/>
    </location>
</feature>
<sequence length="590" mass="65251">MGRAFLEDPGVDEFMGFDLTSLGVDEAYLRVTSNYPKELGFYTLNGDCYGCPLEYRTNISAGKEYNLTMNTKHSWTLVLSDNFANFIPVDEEVLCQASGVRMGEFGVYDISLGEHSNSCSFNTLKDPVFEYGALVIAAGVYAGIALLCALLSVAYKKGLVEKFTSCRRNSESQVTLQMSESTGTNSTPVKPSAKPRLKSLDTFRGISIVIMIFVNYGAGQYWFLEHATWNGLQVADLVFPWFLWIMGVCIPMGLRSALRRGTPRSKILYRIVKRSIKLFLLGIVLNSLGGWIYLDKYRIMGVLQRFAISYLVVSVVALLFTSADPPVYESKAGVAMSDMLQILPQWAVHLIIVIGHTAITFLLPVPGGCPTGYLGPGGIALLRDGEGSPGCIGGAAGEVDRILLTSQHLYQNPTAKHVYHSGAFDPEGVLGCMTSVFQVFLGLQAGIILQTHKSHKSRLLRWFTWSAILGAIGAALCEASMNDGVIPLNKNLWSLSFVLVTSCFAYFLLAVCYLLVDVWGRWTGAPFFQAGMNSIFLYVGHSVAFNLFPWHYTFGTMNTHLEMLAETLWGTTLWILIALYLHYKKKFYTV</sequence>
<keyword evidence="2" id="KW-1133">Transmembrane helix</keyword>
<feature type="transmembrane region" description="Helical" evidence="2">
    <location>
        <begin position="462"/>
        <end position="481"/>
    </location>
</feature>
<evidence type="ECO:0000256" key="2">
    <source>
        <dbReference type="SAM" id="Phobius"/>
    </source>
</evidence>
<comment type="caution">
    <text evidence="4">The sequence shown here is derived from an EMBL/GenBank/DDBJ whole genome shotgun (WGS) entry which is preliminary data.</text>
</comment>
<dbReference type="EMBL" id="JAXCGZ010002418">
    <property type="protein sequence ID" value="KAK7083927.1"/>
    <property type="molecule type" value="Genomic_DNA"/>
</dbReference>
<keyword evidence="5" id="KW-1185">Reference proteome</keyword>
<gene>
    <name evidence="4" type="ORF">SK128_009657</name>
</gene>